<dbReference type="Pfam" id="PF00072">
    <property type="entry name" value="Response_reg"/>
    <property type="match status" value="1"/>
</dbReference>
<dbReference type="InterPro" id="IPR001789">
    <property type="entry name" value="Sig_transdc_resp-reg_receiver"/>
</dbReference>
<dbReference type="Proteomes" id="UP000238801">
    <property type="component" value="Unassembled WGS sequence"/>
</dbReference>
<evidence type="ECO:0000259" key="3">
    <source>
        <dbReference type="PROSITE" id="PS50110"/>
    </source>
</evidence>
<dbReference type="GO" id="GO:0000160">
    <property type="term" value="P:phosphorelay signal transduction system"/>
    <property type="evidence" value="ECO:0007669"/>
    <property type="project" value="InterPro"/>
</dbReference>
<dbReference type="EMBL" id="PVTT01000001">
    <property type="protein sequence ID" value="PRY95587.1"/>
    <property type="molecule type" value="Genomic_DNA"/>
</dbReference>
<dbReference type="PROSITE" id="PS50110">
    <property type="entry name" value="RESPONSE_REGULATORY"/>
    <property type="match status" value="1"/>
</dbReference>
<feature type="domain" description="Response regulatory" evidence="3">
    <location>
        <begin position="25"/>
        <end position="139"/>
    </location>
</feature>
<gene>
    <name evidence="4" type="ORF">BCF33_1208</name>
</gene>
<evidence type="ECO:0000313" key="4">
    <source>
        <dbReference type="EMBL" id="PRY95587.1"/>
    </source>
</evidence>
<dbReference type="PANTHER" id="PTHR44591">
    <property type="entry name" value="STRESS RESPONSE REGULATOR PROTEIN 1"/>
    <property type="match status" value="1"/>
</dbReference>
<sequence>MVGLSALPSKSDASRSADHVGGIDRVLIVEDELLIALDVELTLQAAGYEVVGTAAREDEAVAMALEARPDLMVVDLRLADGGSGRRVAERVRAEIDVALVFASGNLDPAMRASLLPLDPLATLSKPYDATELLRVIAAA</sequence>
<dbReference type="AlphaFoldDB" id="A0A2T0X9J0"/>
<evidence type="ECO:0000313" key="5">
    <source>
        <dbReference type="Proteomes" id="UP000238801"/>
    </source>
</evidence>
<comment type="caution">
    <text evidence="4">The sequence shown here is derived from an EMBL/GenBank/DDBJ whole genome shotgun (WGS) entry which is preliminary data.</text>
</comment>
<dbReference type="SUPFAM" id="SSF52172">
    <property type="entry name" value="CheY-like"/>
    <property type="match status" value="1"/>
</dbReference>
<keyword evidence="1 2" id="KW-0597">Phosphoprotein</keyword>
<feature type="modified residue" description="4-aspartylphosphate" evidence="2">
    <location>
        <position position="75"/>
    </location>
</feature>
<reference evidence="4 5" key="1">
    <citation type="submission" date="2018-03" db="EMBL/GenBank/DDBJ databases">
        <title>Genomic Encyclopedia of Archaeal and Bacterial Type Strains, Phase II (KMG-II): from individual species to whole genera.</title>
        <authorList>
            <person name="Goeker M."/>
        </authorList>
    </citation>
    <scope>NUCLEOTIDE SEQUENCE [LARGE SCALE GENOMIC DNA]</scope>
    <source>
        <strain evidence="4 5">DSM 29318</strain>
    </source>
</reference>
<dbReference type="InterPro" id="IPR050595">
    <property type="entry name" value="Bact_response_regulator"/>
</dbReference>
<organism evidence="4 5">
    <name type="scientific">Hasllibacter halocynthiae</name>
    <dbReference type="NCBI Taxonomy" id="595589"/>
    <lineage>
        <taxon>Bacteria</taxon>
        <taxon>Pseudomonadati</taxon>
        <taxon>Pseudomonadota</taxon>
        <taxon>Alphaproteobacteria</taxon>
        <taxon>Rhodobacterales</taxon>
        <taxon>Roseobacteraceae</taxon>
        <taxon>Hasllibacter</taxon>
    </lineage>
</organism>
<evidence type="ECO:0000256" key="1">
    <source>
        <dbReference type="ARBA" id="ARBA00022553"/>
    </source>
</evidence>
<name>A0A2T0X9J0_9RHOB</name>
<accession>A0A2T0X9J0</accession>
<dbReference type="SMART" id="SM00448">
    <property type="entry name" value="REC"/>
    <property type="match status" value="1"/>
</dbReference>
<dbReference type="InterPro" id="IPR011006">
    <property type="entry name" value="CheY-like_superfamily"/>
</dbReference>
<dbReference type="PANTHER" id="PTHR44591:SF3">
    <property type="entry name" value="RESPONSE REGULATORY DOMAIN-CONTAINING PROTEIN"/>
    <property type="match status" value="1"/>
</dbReference>
<dbReference type="Gene3D" id="3.40.50.2300">
    <property type="match status" value="1"/>
</dbReference>
<keyword evidence="5" id="KW-1185">Reference proteome</keyword>
<evidence type="ECO:0000256" key="2">
    <source>
        <dbReference type="PROSITE-ProRule" id="PRU00169"/>
    </source>
</evidence>
<protein>
    <submittedName>
        <fullName evidence="4">Response regulator receiver domain-containing protein</fullName>
    </submittedName>
</protein>
<proteinExistence type="predicted"/>